<evidence type="ECO:0000256" key="5">
    <source>
        <dbReference type="ARBA" id="ARBA00022670"/>
    </source>
</evidence>
<evidence type="ECO:0000256" key="10">
    <source>
        <dbReference type="ARBA" id="ARBA00022989"/>
    </source>
</evidence>
<proteinExistence type="inferred from homology"/>
<evidence type="ECO:0000256" key="7">
    <source>
        <dbReference type="ARBA" id="ARBA00022723"/>
    </source>
</evidence>
<evidence type="ECO:0000313" key="15">
    <source>
        <dbReference type="EMBL" id="MEK0085240.1"/>
    </source>
</evidence>
<evidence type="ECO:0000256" key="13">
    <source>
        <dbReference type="SAM" id="Phobius"/>
    </source>
</evidence>
<sequence>MNDLAQLGQALSVWFLPIVTAITLHEAAHGWMADRLGDDTARRLGRVSFNPIRHVDPFGTLVLPGILLLLGAPFLFGWAKPVPVAFHRLRHPKRDMIWVALAGPGINLLLAIAAGLLLQPLGQVHANRFTLWLWENLKNVITANVVLACFNMLPIPPLDGGRVLTGLLPRSLAWRFAELERYGLLIVIAAAFLVPMIARQLGYDFNPLAAVLLPFVQVVDSAVLLITGWGS</sequence>
<keyword evidence="7" id="KW-0479">Metal-binding</keyword>
<evidence type="ECO:0000256" key="4">
    <source>
        <dbReference type="ARBA" id="ARBA00022475"/>
    </source>
</evidence>
<dbReference type="RefSeq" id="WP_418161089.1">
    <property type="nucleotide sequence ID" value="NZ_JBBLZC010000023.1"/>
</dbReference>
<name>A0ABU8XVL8_9PROT</name>
<evidence type="ECO:0000256" key="8">
    <source>
        <dbReference type="ARBA" id="ARBA00022801"/>
    </source>
</evidence>
<dbReference type="CDD" id="cd06158">
    <property type="entry name" value="S2P-M50_like_1"/>
    <property type="match status" value="1"/>
</dbReference>
<comment type="similarity">
    <text evidence="3">Belongs to the peptidase M50B family.</text>
</comment>
<feature type="domain" description="Peptidase M50" evidence="14">
    <location>
        <begin position="139"/>
        <end position="171"/>
    </location>
</feature>
<accession>A0ABU8XVL8</accession>
<evidence type="ECO:0000256" key="11">
    <source>
        <dbReference type="ARBA" id="ARBA00023049"/>
    </source>
</evidence>
<dbReference type="EMBL" id="JBBLZC010000023">
    <property type="protein sequence ID" value="MEK0085240.1"/>
    <property type="molecule type" value="Genomic_DNA"/>
</dbReference>
<feature type="transmembrane region" description="Helical" evidence="13">
    <location>
        <begin position="182"/>
        <end position="202"/>
    </location>
</feature>
<comment type="cofactor">
    <cofactor evidence="1">
        <name>Zn(2+)</name>
        <dbReference type="ChEBI" id="CHEBI:29105"/>
    </cofactor>
</comment>
<evidence type="ECO:0000313" key="16">
    <source>
        <dbReference type="Proteomes" id="UP001375743"/>
    </source>
</evidence>
<keyword evidence="10 13" id="KW-1133">Transmembrane helix</keyword>
<gene>
    <name evidence="15" type="ORF">U1T56_18975</name>
</gene>
<keyword evidence="5 15" id="KW-0645">Protease</keyword>
<evidence type="ECO:0000256" key="12">
    <source>
        <dbReference type="ARBA" id="ARBA00023136"/>
    </source>
</evidence>
<keyword evidence="8" id="KW-0378">Hydrolase</keyword>
<reference evidence="15 16" key="1">
    <citation type="submission" date="2024-01" db="EMBL/GenBank/DDBJ databases">
        <title>Multi-omics insights into the function and evolution of sodium benzoate biodegradation pathways in Benzoatithermus flavus gen. nov., sp. nov. from hot spring.</title>
        <authorList>
            <person name="Hu C.-J."/>
            <person name="Li W.-J."/>
        </authorList>
    </citation>
    <scope>NUCLEOTIDE SEQUENCE [LARGE SCALE GENOMIC DNA]</scope>
    <source>
        <strain evidence="15 16">SYSU G07066</strain>
    </source>
</reference>
<feature type="transmembrane region" description="Helical" evidence="13">
    <location>
        <begin position="208"/>
        <end position="229"/>
    </location>
</feature>
<feature type="transmembrane region" description="Helical" evidence="13">
    <location>
        <begin position="58"/>
        <end position="76"/>
    </location>
</feature>
<keyword evidence="11" id="KW-0482">Metalloprotease</keyword>
<comment type="subcellular location">
    <subcellularLocation>
        <location evidence="2">Cell membrane</location>
        <topology evidence="2">Multi-pass membrane protein</topology>
    </subcellularLocation>
</comment>
<evidence type="ECO:0000256" key="2">
    <source>
        <dbReference type="ARBA" id="ARBA00004651"/>
    </source>
</evidence>
<evidence type="ECO:0000256" key="6">
    <source>
        <dbReference type="ARBA" id="ARBA00022692"/>
    </source>
</evidence>
<dbReference type="PANTHER" id="PTHR35864">
    <property type="entry name" value="ZINC METALLOPROTEASE MJ0611-RELATED"/>
    <property type="match status" value="1"/>
</dbReference>
<dbReference type="InterPro" id="IPR008915">
    <property type="entry name" value="Peptidase_M50"/>
</dbReference>
<evidence type="ECO:0000256" key="9">
    <source>
        <dbReference type="ARBA" id="ARBA00022833"/>
    </source>
</evidence>
<feature type="transmembrane region" description="Helical" evidence="13">
    <location>
        <begin position="97"/>
        <end position="121"/>
    </location>
</feature>
<protein>
    <submittedName>
        <fullName evidence="15">Site-2 protease family protein</fullName>
    </submittedName>
</protein>
<organism evidence="15 16">
    <name type="scientific">Benzoatithermus flavus</name>
    <dbReference type="NCBI Taxonomy" id="3108223"/>
    <lineage>
        <taxon>Bacteria</taxon>
        <taxon>Pseudomonadati</taxon>
        <taxon>Pseudomonadota</taxon>
        <taxon>Alphaproteobacteria</taxon>
        <taxon>Geminicoccales</taxon>
        <taxon>Geminicoccaceae</taxon>
        <taxon>Benzoatithermus</taxon>
    </lineage>
</organism>
<evidence type="ECO:0000256" key="3">
    <source>
        <dbReference type="ARBA" id="ARBA00007931"/>
    </source>
</evidence>
<keyword evidence="16" id="KW-1185">Reference proteome</keyword>
<keyword evidence="4" id="KW-1003">Cell membrane</keyword>
<dbReference type="InterPro" id="IPR044537">
    <property type="entry name" value="Rip2-like"/>
</dbReference>
<dbReference type="GO" id="GO:0008233">
    <property type="term" value="F:peptidase activity"/>
    <property type="evidence" value="ECO:0007669"/>
    <property type="project" value="UniProtKB-KW"/>
</dbReference>
<keyword evidence="6 13" id="KW-0812">Transmembrane</keyword>
<keyword evidence="12 13" id="KW-0472">Membrane</keyword>
<dbReference type="GO" id="GO:0006508">
    <property type="term" value="P:proteolysis"/>
    <property type="evidence" value="ECO:0007669"/>
    <property type="project" value="UniProtKB-KW"/>
</dbReference>
<dbReference type="Proteomes" id="UP001375743">
    <property type="component" value="Unassembled WGS sequence"/>
</dbReference>
<evidence type="ECO:0000256" key="1">
    <source>
        <dbReference type="ARBA" id="ARBA00001947"/>
    </source>
</evidence>
<comment type="caution">
    <text evidence="15">The sequence shown here is derived from an EMBL/GenBank/DDBJ whole genome shotgun (WGS) entry which is preliminary data.</text>
</comment>
<dbReference type="Pfam" id="PF02163">
    <property type="entry name" value="Peptidase_M50"/>
    <property type="match status" value="1"/>
</dbReference>
<dbReference type="PANTHER" id="PTHR35864:SF1">
    <property type="entry name" value="ZINC METALLOPROTEASE YWHC-RELATED"/>
    <property type="match status" value="1"/>
</dbReference>
<evidence type="ECO:0000259" key="14">
    <source>
        <dbReference type="Pfam" id="PF02163"/>
    </source>
</evidence>
<keyword evidence="9" id="KW-0862">Zinc</keyword>
<dbReference type="InterPro" id="IPR052348">
    <property type="entry name" value="Metallopeptidase_M50B"/>
</dbReference>